<dbReference type="Proteomes" id="UP001309876">
    <property type="component" value="Unassembled WGS sequence"/>
</dbReference>
<feature type="compositionally biased region" description="Polar residues" evidence="1">
    <location>
        <begin position="115"/>
        <end position="129"/>
    </location>
</feature>
<reference evidence="2 3" key="1">
    <citation type="submission" date="2023-08" db="EMBL/GenBank/DDBJ databases">
        <title>Black Yeasts Isolated from many extreme environments.</title>
        <authorList>
            <person name="Coleine C."/>
            <person name="Stajich J.E."/>
            <person name="Selbmann L."/>
        </authorList>
    </citation>
    <scope>NUCLEOTIDE SEQUENCE [LARGE SCALE GENOMIC DNA]</scope>
    <source>
        <strain evidence="2 3">CCFEE 5910</strain>
    </source>
</reference>
<dbReference type="AlphaFoldDB" id="A0AAN7TDT5"/>
<evidence type="ECO:0000256" key="1">
    <source>
        <dbReference type="SAM" id="MobiDB-lite"/>
    </source>
</evidence>
<evidence type="ECO:0000313" key="2">
    <source>
        <dbReference type="EMBL" id="KAK5090881.1"/>
    </source>
</evidence>
<organism evidence="2 3">
    <name type="scientific">Lithohypha guttulata</name>
    <dbReference type="NCBI Taxonomy" id="1690604"/>
    <lineage>
        <taxon>Eukaryota</taxon>
        <taxon>Fungi</taxon>
        <taxon>Dikarya</taxon>
        <taxon>Ascomycota</taxon>
        <taxon>Pezizomycotina</taxon>
        <taxon>Eurotiomycetes</taxon>
        <taxon>Chaetothyriomycetidae</taxon>
        <taxon>Chaetothyriales</taxon>
        <taxon>Trichomeriaceae</taxon>
        <taxon>Lithohypha</taxon>
    </lineage>
</organism>
<name>A0AAN7TDT5_9EURO</name>
<feature type="compositionally biased region" description="Basic residues" evidence="1">
    <location>
        <begin position="154"/>
        <end position="165"/>
    </location>
</feature>
<dbReference type="EMBL" id="JAVRRJ010000001">
    <property type="protein sequence ID" value="KAK5090881.1"/>
    <property type="molecule type" value="Genomic_DNA"/>
</dbReference>
<evidence type="ECO:0000313" key="3">
    <source>
        <dbReference type="Proteomes" id="UP001309876"/>
    </source>
</evidence>
<keyword evidence="3" id="KW-1185">Reference proteome</keyword>
<protein>
    <submittedName>
        <fullName evidence="2">Uncharacterized protein</fullName>
    </submittedName>
</protein>
<feature type="region of interest" description="Disordered" evidence="1">
    <location>
        <begin position="108"/>
        <end position="239"/>
    </location>
</feature>
<gene>
    <name evidence="2" type="ORF">LTR05_001058</name>
</gene>
<comment type="caution">
    <text evidence="2">The sequence shown here is derived from an EMBL/GenBank/DDBJ whole genome shotgun (WGS) entry which is preliminary data.</text>
</comment>
<accession>A0AAN7TDT5</accession>
<feature type="compositionally biased region" description="Basic and acidic residues" evidence="1">
    <location>
        <begin position="131"/>
        <end position="143"/>
    </location>
</feature>
<proteinExistence type="predicted"/>
<sequence>MASDVEQALTTNPPPKSPYFTLPDVQYLLKEGRPLSRRERNGFVSISSIWGPAKKMTDEKETDFLLALLKHSKWEPDFESVAKAWHVSGPSAIKSRLKAIVEKHDYKLEGESKITGVNDTSNEKASPSKNARPEKPAAKKGEDTENNIAVAKQKTTKPTRSRKRKAGDDTDQAKRDEGKKRKAVKKVHSTQDDATTSAVIGKKGEKKQQGQVVTVEDTDAAEVSDSQAQASMQEDTDED</sequence>
<feature type="compositionally biased region" description="Polar residues" evidence="1">
    <location>
        <begin position="224"/>
        <end position="233"/>
    </location>
</feature>
<feature type="compositionally biased region" description="Basic and acidic residues" evidence="1">
    <location>
        <begin position="166"/>
        <end position="179"/>
    </location>
</feature>